<organism evidence="2 3">
    <name type="scientific">Hyalella azteca</name>
    <name type="common">Amphipod</name>
    <dbReference type="NCBI Taxonomy" id="294128"/>
    <lineage>
        <taxon>Eukaryota</taxon>
        <taxon>Metazoa</taxon>
        <taxon>Ecdysozoa</taxon>
        <taxon>Arthropoda</taxon>
        <taxon>Crustacea</taxon>
        <taxon>Multicrustacea</taxon>
        <taxon>Malacostraca</taxon>
        <taxon>Eumalacostraca</taxon>
        <taxon>Peracarida</taxon>
        <taxon>Amphipoda</taxon>
        <taxon>Senticaudata</taxon>
        <taxon>Talitrida</taxon>
        <taxon>Talitroidea</taxon>
        <taxon>Hyalellidae</taxon>
        <taxon>Hyalella</taxon>
    </lineage>
</organism>
<feature type="compositionally biased region" description="Polar residues" evidence="1">
    <location>
        <begin position="1866"/>
        <end position="1880"/>
    </location>
</feature>
<proteinExistence type="predicted"/>
<sequence length="2547" mass="278771">MFSVLEVQHLTRRVDTMNAFRRLFTNGRRNEVAPAQLSSVSDLDENFAGPTEVCCEKTALINQQGQLCSVLKVRYVVTTIDHVPFLVPIESQAVNKWQLNHFIWANNTLTLHTSFPDGTLLNFDAVRASESSGYQILFMWIDSKPEEIPLPLNESALLLSCQLPASCQFQPSSESTCITLNKETHVLSTPTHYWSSGSYHPLDQLDSKDSLNIVVIEILEECDGIFKHSLLPLLSTDVSEHMKTLKSMQIIRIINGSVLPSKDHQCLVFDAHVKRDGCRWLYSHWGKETVLTTCYEFCSVLSHTDHVAHVLLCPGGGKSFACLIGGQPKLGTAVEGKFHPASESMPKYSIEYTPDVNANRSSTGLKIDSNAIESSTMHVAQVEVKALVTTSVENEASDSMDKTEAKVETVAANLIPDNFGGKEHVDTDSLQEECRDDDKKLTSEVIVASNSSGVTIWNTVITRTNESPVAENLFEMNDILIEHCEKSQVSHKAVLANDEERPVTVVALENVAAQVVSDDDDYRSIGYTSASEESQADYVDAFLDHDILTNKKTENVTAVTQEEISCIPVSADIKNLLLTDESLVSVLKSDDIVTNNEGNNRPMSDEDDSSEAADEEISLTIDSFAVTEEMAASPSLNPSSDEETKKLAASPSLDLLISDETKELTASSSFNRLSFDSENKGSSSSNQIVEAQTSCKEEGTEKCCAPPSTPGIETPINDTLGLHKELESDHLSSDLESIKIEIDPSATHTEFSSLLDLFRRIGDVIHSDSVVNCLDGIYEDLMKRCTPPICVGANFACDSGDTIYVAPNCREFRGYVVADDVFMVAHGTRHALVKCKLQNLYLVLPVDQFLTLPLMERISVLYSVASISLIAGVKVAYGLKAWNVDSPPVLLHHSCDMHNLCIGVSDGLSYLSTYSSVNQGVPLPACTRGTNIIPPLNQSLLAQLSFSVVPARIVAFQWKLLHVVVESFRESEHYSCQADVVFFQRVKRNMQRILEGQWINTNVFAVLLGNELMCVYDELPPNSCIHYCSEHRPTVLHSSEVVNINENLTDVPENRVSEALSPSPEVADDESDLSEFSADSTDIKEDVQDSSEIPFCSSTSSNSEADDADGYTEEKKLQTENSDLTCGSEVDNINLGQSQNVVTNSHQKVHLNQGGETKQTIKISVSPSQSTESYNVENAESVLQIENSEGKSAETPVGRASLRYVASVLCDDDSVITVKSSVLLSGLTGDNLDKNSKVQHQRSNLSVCRPPDCAEANLSLTKRADKVNVAGAGNSPNSCISPLSAAHSDDVRLQTALISTPKAKKKGAKNSLEHFVCPLQSENLRCNCAFLKAASCKIILPLMNLYDADCVLNELLSLPQNKFPLNTICVQLEKPLFLNARLITHVAVLAYRGNRPSCATAVTSQWCDREFLLHRELFEMLALYACDDRQELIVRGKIVMLVQGSGVLRFTIVPNGSVHYASFTSGSVRYATECMNGSSFVSLKDCFMETCLASIKLDKSKPPGSEFRFLSSKIMIGSVEQLEAKVSDISDMISLKHVLPQQVRKEEPPDCAHEISNIVWKKEIDQLVGKTIEMSSPASIPSDSARQFNSVFKNNGFLRLVDVAAEYAILACEDNSLVIMPHSNFLDALTYSAEKCYEMLNDCKGGILCGSLLSIRNPLKVGKYSVSHFALVVYGDTSHHADIRKAFETKRRPVATVEAKDVEELLKNLRVPVSERQNILVKATVLDATDCDGIMSFMDYQCRVQYAGVSLRNLSHNADEESTDNELGLQSLRALFGKTLDAIVVYRSWLLIKSYDTRELLVRTSKSTGSERVLHAPNQAQRCTEGHYEKATAEPGVSSKIPEAEVDERIVSKGISSTSTVSIAAFPTQNHSENNNSPETNNLLSSESAASNEVNTEQESVSDIQPARSVYKNTDQNKPLEVLNLTANNNLDIQETCRNAKATVPKFSAQKPTVAPESQAVATNACSVLAKNKNVTKSALSTNASSKSCSVDPREVVKMIFISSVDSALKNLEELNVDECLHGHKPNPTKLKHYVARIGEFFDDAVLFVTKVRNIILPYNKYYSKRPLEHALQTSCLSLMCINLPQMLRIGHIETNSFAFFAHFDKKPPCVKVLEQFLSMETNENLQKLAIEACLRISLVNSVPNKKLPKKALPASSQSSVQTPTPGKPRVLSPLPDSNISGRPPSKPKVKNSDSKSQTNSALVHVKSLNQNSNVNGTRNKKPSSTSQSSSPQHKGYASTGASMPNVFDQWLPASAKVRKSSSTNSLSKASSLNVTQHSVSAVTSPSKHKTGNNGDPQLKRTPVAADLHSRSNASTPKHKPNAGTNSPAKSKSIFPAKSRTAAVFLKTPCAGASETTIYDKSTTALAVSATKTNSDVFKHFSPPMNMKHSTPAAVPSSSASTESLSLLASLGTQQYSAAFSASKTLYSGVLKDVFSGFGRIETNEKALLMFKPKQCYLYGVSLDGLELWHVLIQGLSVRYSLRASDDMGSSLTVSRVYVGEADVSNTPLLILQQRICDWCEQNCVSASDTRLLISRTTQLKQDEAAE</sequence>
<feature type="region of interest" description="Disordered" evidence="1">
    <location>
        <begin position="593"/>
        <end position="614"/>
    </location>
</feature>
<gene>
    <name evidence="3" type="primary">LOC108681373</name>
</gene>
<dbReference type="GeneID" id="108681373"/>
<dbReference type="Proteomes" id="UP000694843">
    <property type="component" value="Unplaced"/>
</dbReference>
<feature type="compositionally biased region" description="Polar residues" evidence="1">
    <location>
        <begin position="2195"/>
        <end position="2218"/>
    </location>
</feature>
<dbReference type="OrthoDB" id="6382900at2759"/>
<feature type="region of interest" description="Disordered" evidence="1">
    <location>
        <begin position="1866"/>
        <end position="1915"/>
    </location>
</feature>
<feature type="region of interest" description="Disordered" evidence="1">
    <location>
        <begin position="1825"/>
        <end position="1845"/>
    </location>
</feature>
<feature type="region of interest" description="Disordered" evidence="1">
    <location>
        <begin position="1053"/>
        <end position="1120"/>
    </location>
</feature>
<dbReference type="RefSeq" id="XP_018025878.1">
    <property type="nucleotide sequence ID" value="XM_018170389.2"/>
</dbReference>
<protein>
    <submittedName>
        <fullName evidence="3">Uncharacterized protein LOC108681373</fullName>
    </submittedName>
</protein>
<dbReference type="KEGG" id="hazt:108681373"/>
<name>A0A8B7PI91_HYAAZ</name>
<feature type="compositionally biased region" description="Low complexity" evidence="1">
    <location>
        <begin position="2263"/>
        <end position="2274"/>
    </location>
</feature>
<feature type="compositionally biased region" description="Low complexity" evidence="1">
    <location>
        <begin position="1881"/>
        <end position="1895"/>
    </location>
</feature>
<feature type="region of interest" description="Disordered" evidence="1">
    <location>
        <begin position="2263"/>
        <end position="2332"/>
    </location>
</feature>
<accession>A0A8B7PI91</accession>
<evidence type="ECO:0000313" key="2">
    <source>
        <dbReference type="Proteomes" id="UP000694843"/>
    </source>
</evidence>
<feature type="region of interest" description="Disordered" evidence="1">
    <location>
        <begin position="2148"/>
        <end position="2242"/>
    </location>
</feature>
<evidence type="ECO:0000256" key="1">
    <source>
        <dbReference type="SAM" id="MobiDB-lite"/>
    </source>
</evidence>
<feature type="compositionally biased region" description="Acidic residues" evidence="1">
    <location>
        <begin position="605"/>
        <end position="614"/>
    </location>
</feature>
<reference evidence="3" key="1">
    <citation type="submission" date="2025-08" db="UniProtKB">
        <authorList>
            <consortium name="RefSeq"/>
        </authorList>
    </citation>
    <scope>IDENTIFICATION</scope>
    <source>
        <tissue evidence="3">Whole organism</tissue>
    </source>
</reference>
<feature type="compositionally biased region" description="Low complexity" evidence="1">
    <location>
        <begin position="2223"/>
        <end position="2233"/>
    </location>
</feature>
<feature type="compositionally biased region" description="Polar residues" evidence="1">
    <location>
        <begin position="2275"/>
        <end position="2296"/>
    </location>
</feature>
<keyword evidence="2" id="KW-1185">Reference proteome</keyword>
<evidence type="ECO:0000313" key="3">
    <source>
        <dbReference type="RefSeq" id="XP_018025878.1"/>
    </source>
</evidence>
<feature type="compositionally biased region" description="Polar residues" evidence="1">
    <location>
        <begin position="593"/>
        <end position="602"/>
    </location>
</feature>